<gene>
    <name evidence="1" type="ORF">HPB48_021463</name>
</gene>
<name>A0A9J6FX86_HAELO</name>
<accession>A0A9J6FX86</accession>
<proteinExistence type="predicted"/>
<sequence length="146" mass="16422">MTGMDVLSKGQVIVEGYDVGSQTSKARESIGVVLQEPILLSDMTVHEHLLFFGSIAGLLGEQLVHRALELENLLQLKDVARTRADDLRMPVQRRLDLALAILPNPRWVSFLVNNAKQYATKEILSRGNSAFTCSHLRRRTKVESRR</sequence>
<dbReference type="InterPro" id="IPR027417">
    <property type="entry name" value="P-loop_NTPase"/>
</dbReference>
<evidence type="ECO:0000313" key="1">
    <source>
        <dbReference type="EMBL" id="KAH9367447.1"/>
    </source>
</evidence>
<organism evidence="1 2">
    <name type="scientific">Haemaphysalis longicornis</name>
    <name type="common">Bush tick</name>
    <dbReference type="NCBI Taxonomy" id="44386"/>
    <lineage>
        <taxon>Eukaryota</taxon>
        <taxon>Metazoa</taxon>
        <taxon>Ecdysozoa</taxon>
        <taxon>Arthropoda</taxon>
        <taxon>Chelicerata</taxon>
        <taxon>Arachnida</taxon>
        <taxon>Acari</taxon>
        <taxon>Parasitiformes</taxon>
        <taxon>Ixodida</taxon>
        <taxon>Ixodoidea</taxon>
        <taxon>Ixodidae</taxon>
        <taxon>Haemaphysalinae</taxon>
        <taxon>Haemaphysalis</taxon>
    </lineage>
</organism>
<dbReference type="Gene3D" id="3.40.50.300">
    <property type="entry name" value="P-loop containing nucleotide triphosphate hydrolases"/>
    <property type="match status" value="1"/>
</dbReference>
<dbReference type="Proteomes" id="UP000821853">
    <property type="component" value="Chromosome 2"/>
</dbReference>
<reference evidence="1 2" key="1">
    <citation type="journal article" date="2020" name="Cell">
        <title>Large-Scale Comparative Analyses of Tick Genomes Elucidate Their Genetic Diversity and Vector Capacities.</title>
        <authorList>
            <consortium name="Tick Genome and Microbiome Consortium (TIGMIC)"/>
            <person name="Jia N."/>
            <person name="Wang J."/>
            <person name="Shi W."/>
            <person name="Du L."/>
            <person name="Sun Y."/>
            <person name="Zhan W."/>
            <person name="Jiang J.F."/>
            <person name="Wang Q."/>
            <person name="Zhang B."/>
            <person name="Ji P."/>
            <person name="Bell-Sakyi L."/>
            <person name="Cui X.M."/>
            <person name="Yuan T.T."/>
            <person name="Jiang B.G."/>
            <person name="Yang W.F."/>
            <person name="Lam T.T."/>
            <person name="Chang Q.C."/>
            <person name="Ding S.J."/>
            <person name="Wang X.J."/>
            <person name="Zhu J.G."/>
            <person name="Ruan X.D."/>
            <person name="Zhao L."/>
            <person name="Wei J.T."/>
            <person name="Ye R.Z."/>
            <person name="Que T.C."/>
            <person name="Du C.H."/>
            <person name="Zhou Y.H."/>
            <person name="Cheng J.X."/>
            <person name="Dai P.F."/>
            <person name="Guo W.B."/>
            <person name="Han X.H."/>
            <person name="Huang E.J."/>
            <person name="Li L.F."/>
            <person name="Wei W."/>
            <person name="Gao Y.C."/>
            <person name="Liu J.Z."/>
            <person name="Shao H.Z."/>
            <person name="Wang X."/>
            <person name="Wang C.C."/>
            <person name="Yang T.C."/>
            <person name="Huo Q.B."/>
            <person name="Li W."/>
            <person name="Chen H.Y."/>
            <person name="Chen S.E."/>
            <person name="Zhou L.G."/>
            <person name="Ni X.B."/>
            <person name="Tian J.H."/>
            <person name="Sheng Y."/>
            <person name="Liu T."/>
            <person name="Pan Y.S."/>
            <person name="Xia L.Y."/>
            <person name="Li J."/>
            <person name="Zhao F."/>
            <person name="Cao W.C."/>
        </authorList>
    </citation>
    <scope>NUCLEOTIDE SEQUENCE [LARGE SCALE GENOMIC DNA]</scope>
    <source>
        <strain evidence="1">HaeL-2018</strain>
    </source>
</reference>
<dbReference type="PANTHER" id="PTHR43038:SF7">
    <property type="entry name" value="ABC TRANSPORT SYSTEM ATP-BINDING PROTEIN"/>
    <property type="match status" value="1"/>
</dbReference>
<dbReference type="SUPFAM" id="SSF52540">
    <property type="entry name" value="P-loop containing nucleoside triphosphate hydrolases"/>
    <property type="match status" value="1"/>
</dbReference>
<dbReference type="OrthoDB" id="8061355at2759"/>
<dbReference type="AlphaFoldDB" id="A0A9J6FX86"/>
<keyword evidence="2" id="KW-1185">Reference proteome</keyword>
<protein>
    <submittedName>
        <fullName evidence="1">Uncharacterized protein</fullName>
    </submittedName>
</protein>
<evidence type="ECO:0000313" key="2">
    <source>
        <dbReference type="Proteomes" id="UP000821853"/>
    </source>
</evidence>
<comment type="caution">
    <text evidence="1">The sequence shown here is derived from an EMBL/GenBank/DDBJ whole genome shotgun (WGS) entry which is preliminary data.</text>
</comment>
<dbReference type="PANTHER" id="PTHR43038">
    <property type="entry name" value="ATP-BINDING CASSETTE, SUB-FAMILY H, MEMBER 1"/>
    <property type="match status" value="1"/>
</dbReference>
<dbReference type="VEuPathDB" id="VectorBase:HLOH_048007"/>
<dbReference type="EMBL" id="JABSTR010000004">
    <property type="protein sequence ID" value="KAH9367447.1"/>
    <property type="molecule type" value="Genomic_DNA"/>
</dbReference>